<dbReference type="RefSeq" id="WP_189252583.1">
    <property type="nucleotide sequence ID" value="NZ_BMRE01000002.1"/>
</dbReference>
<feature type="transmembrane region" description="Helical" evidence="6">
    <location>
        <begin position="81"/>
        <end position="105"/>
    </location>
</feature>
<feature type="transmembrane region" description="Helical" evidence="6">
    <location>
        <begin position="361"/>
        <end position="381"/>
    </location>
</feature>
<evidence type="ECO:0000313" key="7">
    <source>
        <dbReference type="EMBL" id="GGU21917.1"/>
    </source>
</evidence>
<organism evidence="7 8">
    <name type="scientific">Lentzea flava</name>
    <dbReference type="NCBI Taxonomy" id="103732"/>
    <lineage>
        <taxon>Bacteria</taxon>
        <taxon>Bacillati</taxon>
        <taxon>Actinomycetota</taxon>
        <taxon>Actinomycetes</taxon>
        <taxon>Pseudonocardiales</taxon>
        <taxon>Pseudonocardiaceae</taxon>
        <taxon>Lentzea</taxon>
    </lineage>
</organism>
<keyword evidence="5 6" id="KW-0472">Membrane</keyword>
<comment type="caution">
    <text evidence="7">The sequence shown here is derived from an EMBL/GenBank/DDBJ whole genome shotgun (WGS) entry which is preliminary data.</text>
</comment>
<feature type="transmembrane region" description="Helical" evidence="6">
    <location>
        <begin position="145"/>
        <end position="166"/>
    </location>
</feature>
<sequence>MTERTAGRSLGTVGIAVLIAAGLGYPILLVTARLLEPADNAIFLAFWGIVFGVGSALSPVEQELSRLAAEADVAGRRAGPTVVRTVVVAAVVVGLFGLVMAIPAISERQYGAYSALAVVALASSLGFAVQFGVRGLLIGSHQAKPFGGLVVTEAAVRIVLVGAFAVLGWSGVVPLAVAVAAGSFAFLPFALPARRLVEFTGHAEPWGVVTRRLLLLMLSAGLTASVLTGYPAVAKFFATEADLKALGGLFVALTVARVPLLLLSPVQAMAVPTVVRLSHQEDGHRKLIALLTKGLLAAFGLAALGAAVGWLVGPWAVRLLFGAEYVVAGWAVAGLVWSSVLLGAVMLQAAVLVARAQGGRVLALWTVVAALSMGVLALTPADMVVRTVLGLVIAPTAGVFVALALVLRADARDARTGG</sequence>
<gene>
    <name evidence="7" type="ORF">GCM10010178_12750</name>
</gene>
<evidence type="ECO:0008006" key="9">
    <source>
        <dbReference type="Google" id="ProtNLM"/>
    </source>
</evidence>
<evidence type="ECO:0000256" key="3">
    <source>
        <dbReference type="ARBA" id="ARBA00022692"/>
    </source>
</evidence>
<evidence type="ECO:0000256" key="6">
    <source>
        <dbReference type="SAM" id="Phobius"/>
    </source>
</evidence>
<comment type="subcellular location">
    <subcellularLocation>
        <location evidence="1">Cell membrane</location>
        <topology evidence="1">Multi-pass membrane protein</topology>
    </subcellularLocation>
</comment>
<feature type="transmembrane region" description="Helical" evidence="6">
    <location>
        <begin position="287"/>
        <end position="313"/>
    </location>
</feature>
<dbReference type="PANTHER" id="PTHR30250">
    <property type="entry name" value="PST FAMILY PREDICTED COLANIC ACID TRANSPORTER"/>
    <property type="match status" value="1"/>
</dbReference>
<feature type="transmembrane region" description="Helical" evidence="6">
    <location>
        <begin position="245"/>
        <end position="266"/>
    </location>
</feature>
<feature type="transmembrane region" description="Helical" evidence="6">
    <location>
        <begin position="325"/>
        <end position="354"/>
    </location>
</feature>
<feature type="transmembrane region" description="Helical" evidence="6">
    <location>
        <begin position="41"/>
        <end position="60"/>
    </location>
</feature>
<dbReference type="Proteomes" id="UP000649573">
    <property type="component" value="Unassembled WGS sequence"/>
</dbReference>
<dbReference type="InterPro" id="IPR050833">
    <property type="entry name" value="Poly_Biosynth_Transport"/>
</dbReference>
<proteinExistence type="predicted"/>
<keyword evidence="4 6" id="KW-1133">Transmembrane helix</keyword>
<dbReference type="PANTHER" id="PTHR30250:SF11">
    <property type="entry name" value="O-ANTIGEN TRANSPORTER-RELATED"/>
    <property type="match status" value="1"/>
</dbReference>
<evidence type="ECO:0000256" key="1">
    <source>
        <dbReference type="ARBA" id="ARBA00004651"/>
    </source>
</evidence>
<reference evidence="8" key="1">
    <citation type="journal article" date="2019" name="Int. J. Syst. Evol. Microbiol.">
        <title>The Global Catalogue of Microorganisms (GCM) 10K type strain sequencing project: providing services to taxonomists for standard genome sequencing and annotation.</title>
        <authorList>
            <consortium name="The Broad Institute Genomics Platform"/>
            <consortium name="The Broad Institute Genome Sequencing Center for Infectious Disease"/>
            <person name="Wu L."/>
            <person name="Ma J."/>
        </authorList>
    </citation>
    <scope>NUCLEOTIDE SEQUENCE [LARGE SCALE GENOMIC DNA]</scope>
    <source>
        <strain evidence="8">JCM 3296</strain>
    </source>
</reference>
<protein>
    <recommendedName>
        <fullName evidence="9">Membrane protein involved in the export of O-antigen and teichoic acid</fullName>
    </recommendedName>
</protein>
<evidence type="ECO:0000256" key="5">
    <source>
        <dbReference type="ARBA" id="ARBA00023136"/>
    </source>
</evidence>
<dbReference type="EMBL" id="BMRE01000002">
    <property type="protein sequence ID" value="GGU21917.1"/>
    <property type="molecule type" value="Genomic_DNA"/>
</dbReference>
<feature type="transmembrane region" description="Helical" evidence="6">
    <location>
        <begin position="172"/>
        <end position="192"/>
    </location>
</feature>
<evidence type="ECO:0000256" key="4">
    <source>
        <dbReference type="ARBA" id="ARBA00022989"/>
    </source>
</evidence>
<keyword evidence="2" id="KW-1003">Cell membrane</keyword>
<keyword evidence="3 6" id="KW-0812">Transmembrane</keyword>
<evidence type="ECO:0000256" key="2">
    <source>
        <dbReference type="ARBA" id="ARBA00022475"/>
    </source>
</evidence>
<evidence type="ECO:0000313" key="8">
    <source>
        <dbReference type="Proteomes" id="UP000649573"/>
    </source>
</evidence>
<feature type="transmembrane region" description="Helical" evidence="6">
    <location>
        <begin position="387"/>
        <end position="407"/>
    </location>
</feature>
<keyword evidence="8" id="KW-1185">Reference proteome</keyword>
<accession>A0ABQ2UF79</accession>
<feature type="transmembrane region" description="Helical" evidence="6">
    <location>
        <begin position="111"/>
        <end position="133"/>
    </location>
</feature>
<feature type="transmembrane region" description="Helical" evidence="6">
    <location>
        <begin position="12"/>
        <end position="35"/>
    </location>
</feature>
<feature type="transmembrane region" description="Helical" evidence="6">
    <location>
        <begin position="213"/>
        <end position="233"/>
    </location>
</feature>
<name>A0ABQ2UF79_9PSEU</name>